<protein>
    <submittedName>
        <fullName evidence="1">Uncharacterized protein</fullName>
    </submittedName>
</protein>
<dbReference type="AlphaFoldDB" id="A0A0F9MB17"/>
<dbReference type="EMBL" id="LAZR01004897">
    <property type="protein sequence ID" value="KKN04615.1"/>
    <property type="molecule type" value="Genomic_DNA"/>
</dbReference>
<name>A0A0F9MB17_9ZZZZ</name>
<evidence type="ECO:0000313" key="1">
    <source>
        <dbReference type="EMBL" id="KKN04615.1"/>
    </source>
</evidence>
<organism evidence="1">
    <name type="scientific">marine sediment metagenome</name>
    <dbReference type="NCBI Taxonomy" id="412755"/>
    <lineage>
        <taxon>unclassified sequences</taxon>
        <taxon>metagenomes</taxon>
        <taxon>ecological metagenomes</taxon>
    </lineage>
</organism>
<sequence>MIEAVDFKGANVVIAKDQPEFKPLPAMAFPEEGYIITCWKLAPEDLKTVNENGGHIYLKVITGNKPLQPLRIMADLSDDIELTRDG</sequence>
<accession>A0A0F9MB17</accession>
<proteinExistence type="predicted"/>
<reference evidence="1" key="1">
    <citation type="journal article" date="2015" name="Nature">
        <title>Complex archaea that bridge the gap between prokaryotes and eukaryotes.</title>
        <authorList>
            <person name="Spang A."/>
            <person name="Saw J.H."/>
            <person name="Jorgensen S.L."/>
            <person name="Zaremba-Niedzwiedzka K."/>
            <person name="Martijn J."/>
            <person name="Lind A.E."/>
            <person name="van Eijk R."/>
            <person name="Schleper C."/>
            <person name="Guy L."/>
            <person name="Ettema T.J."/>
        </authorList>
    </citation>
    <scope>NUCLEOTIDE SEQUENCE</scope>
</reference>
<gene>
    <name evidence="1" type="ORF">LCGC14_1095600</name>
</gene>
<comment type="caution">
    <text evidence="1">The sequence shown here is derived from an EMBL/GenBank/DDBJ whole genome shotgun (WGS) entry which is preliminary data.</text>
</comment>